<proteinExistence type="predicted"/>
<protein>
    <submittedName>
        <fullName evidence="2">Putative secreted protein</fullName>
    </submittedName>
</protein>
<evidence type="ECO:0000256" key="1">
    <source>
        <dbReference type="SAM" id="Phobius"/>
    </source>
</evidence>
<dbReference type="EMBL" id="GIIL01002738">
    <property type="protein sequence ID" value="NOV46464.1"/>
    <property type="molecule type" value="Transcribed_RNA"/>
</dbReference>
<keyword evidence="1" id="KW-1133">Transmembrane helix</keyword>
<keyword evidence="1" id="KW-0472">Membrane</keyword>
<feature type="transmembrane region" description="Helical" evidence="1">
    <location>
        <begin position="55"/>
        <end position="75"/>
    </location>
</feature>
<reference evidence="2" key="1">
    <citation type="submission" date="2020-03" db="EMBL/GenBank/DDBJ databases">
        <title>Transcriptomic Profiling of the Digestive Tract of the Rat Flea, Xenopsylla cheopis, Following Blood Feeding and Infection with Yersinia pestis.</title>
        <authorList>
            <person name="Bland D.M."/>
            <person name="Martens C.A."/>
            <person name="Virtaneva K."/>
            <person name="Kanakabandi K."/>
            <person name="Long D."/>
            <person name="Rosenke R."/>
            <person name="Saturday G.A."/>
            <person name="Hoyt F.H."/>
            <person name="Bruno D.P."/>
            <person name="Ribeiro J.M.C."/>
            <person name="Hinnebusch J."/>
        </authorList>
    </citation>
    <scope>NUCLEOTIDE SEQUENCE</scope>
</reference>
<name>A0A6M2DKJ4_XENCH</name>
<accession>A0A6M2DKJ4</accession>
<sequence>MHKLARFSAFSITFLNLTLNLTRKPYFSRTPTRKSQEESNPVISASQNCPYFGSLFWLFSVLCFGVQFRLFVLVCNAPW</sequence>
<organism evidence="2">
    <name type="scientific">Xenopsylla cheopis</name>
    <name type="common">Oriental rat flea</name>
    <name type="synonym">Pulex cheopis</name>
    <dbReference type="NCBI Taxonomy" id="163159"/>
    <lineage>
        <taxon>Eukaryota</taxon>
        <taxon>Metazoa</taxon>
        <taxon>Ecdysozoa</taxon>
        <taxon>Arthropoda</taxon>
        <taxon>Hexapoda</taxon>
        <taxon>Insecta</taxon>
        <taxon>Pterygota</taxon>
        <taxon>Neoptera</taxon>
        <taxon>Endopterygota</taxon>
        <taxon>Siphonaptera</taxon>
        <taxon>Pulicidae</taxon>
        <taxon>Xenopsyllinae</taxon>
        <taxon>Xenopsylla</taxon>
    </lineage>
</organism>
<keyword evidence="1" id="KW-0812">Transmembrane</keyword>
<dbReference type="AlphaFoldDB" id="A0A6M2DKJ4"/>
<evidence type="ECO:0000313" key="2">
    <source>
        <dbReference type="EMBL" id="NOV46464.1"/>
    </source>
</evidence>